<evidence type="ECO:0000313" key="2">
    <source>
        <dbReference type="Proteomes" id="UP000190814"/>
    </source>
</evidence>
<dbReference type="EMBL" id="FUXZ01000015">
    <property type="protein sequence ID" value="SKA71073.1"/>
    <property type="molecule type" value="Genomic_DNA"/>
</dbReference>
<accession>A0A1T4W1F5</accession>
<reference evidence="1 2" key="1">
    <citation type="submission" date="2017-02" db="EMBL/GenBank/DDBJ databases">
        <authorList>
            <person name="Peterson S.W."/>
        </authorList>
    </citation>
    <scope>NUCLEOTIDE SEQUENCE [LARGE SCALE GENOMIC DNA]</scope>
    <source>
        <strain evidence="1 2">ATCC 35992</strain>
    </source>
</reference>
<organism evidence="1 2">
    <name type="scientific">Eubacterium uniforme</name>
    <dbReference type="NCBI Taxonomy" id="39495"/>
    <lineage>
        <taxon>Bacteria</taxon>
        <taxon>Bacillati</taxon>
        <taxon>Bacillota</taxon>
        <taxon>Clostridia</taxon>
        <taxon>Eubacteriales</taxon>
        <taxon>Eubacteriaceae</taxon>
        <taxon>Eubacterium</taxon>
    </lineage>
</organism>
<gene>
    <name evidence="1" type="ORF">SAMN02745111_02154</name>
</gene>
<sequence>MRLKSINIFSDYLGDENKTKSCTKILRNDSDFLDYVFSVKTKYINNSYLRQLNICCSPFVKEICVRHCFTEGYPEIVIPFDYSKYSDMSEDERDKYWIDTIEKVFTYLGPRMNCQDDKLKEYISYLYESDIKIYKQTVNEAYKKWRSYERE</sequence>
<dbReference type="Proteomes" id="UP000190814">
    <property type="component" value="Unassembled WGS sequence"/>
</dbReference>
<dbReference type="OrthoDB" id="2084084at2"/>
<keyword evidence="2" id="KW-1185">Reference proteome</keyword>
<dbReference type="STRING" id="39495.SAMN02745111_02154"/>
<dbReference type="RefSeq" id="WP_078766981.1">
    <property type="nucleotide sequence ID" value="NZ_FUXZ01000015.1"/>
</dbReference>
<protein>
    <submittedName>
        <fullName evidence="1">Uncharacterized protein</fullName>
    </submittedName>
</protein>
<name>A0A1T4W1F5_9FIRM</name>
<evidence type="ECO:0000313" key="1">
    <source>
        <dbReference type="EMBL" id="SKA71073.1"/>
    </source>
</evidence>
<dbReference type="AlphaFoldDB" id="A0A1T4W1F5"/>
<proteinExistence type="predicted"/>